<feature type="compositionally biased region" description="Gly residues" evidence="11">
    <location>
        <begin position="317"/>
        <end position="328"/>
    </location>
</feature>
<evidence type="ECO:0000259" key="12">
    <source>
        <dbReference type="PROSITE" id="PS50011"/>
    </source>
</evidence>
<evidence type="ECO:0000256" key="3">
    <source>
        <dbReference type="ARBA" id="ARBA00022679"/>
    </source>
</evidence>
<dbReference type="GO" id="GO:0045717">
    <property type="term" value="P:negative regulation of fatty acid biosynthetic process"/>
    <property type="evidence" value="ECO:0007669"/>
    <property type="project" value="UniProtKB-ARBA"/>
</dbReference>
<dbReference type="CDD" id="cd14014">
    <property type="entry name" value="STKc_PknB_like"/>
    <property type="match status" value="1"/>
</dbReference>
<dbReference type="Pfam" id="PF03793">
    <property type="entry name" value="PASTA"/>
    <property type="match status" value="1"/>
</dbReference>
<dbReference type="PROSITE" id="PS00107">
    <property type="entry name" value="PROTEIN_KINASE_ATP"/>
    <property type="match status" value="1"/>
</dbReference>
<evidence type="ECO:0000256" key="2">
    <source>
        <dbReference type="ARBA" id="ARBA00022527"/>
    </source>
</evidence>
<evidence type="ECO:0000256" key="4">
    <source>
        <dbReference type="ARBA" id="ARBA00022737"/>
    </source>
</evidence>
<dbReference type="Gene3D" id="3.30.10.20">
    <property type="match status" value="1"/>
</dbReference>
<dbReference type="SMART" id="SM00220">
    <property type="entry name" value="S_TKc"/>
    <property type="match status" value="1"/>
</dbReference>
<feature type="binding site" evidence="10">
    <location>
        <position position="41"/>
    </location>
    <ligand>
        <name>ATP</name>
        <dbReference type="ChEBI" id="CHEBI:30616"/>
    </ligand>
</feature>
<keyword evidence="4" id="KW-0677">Repeat</keyword>
<dbReference type="PANTHER" id="PTHR43289">
    <property type="entry name" value="MITOGEN-ACTIVATED PROTEIN KINASE KINASE KINASE 20-RELATED"/>
    <property type="match status" value="1"/>
</dbReference>
<dbReference type="InterPro" id="IPR005543">
    <property type="entry name" value="PASTA_dom"/>
</dbReference>
<evidence type="ECO:0000256" key="6">
    <source>
        <dbReference type="ARBA" id="ARBA00022777"/>
    </source>
</evidence>
<dbReference type="Pfam" id="PF00069">
    <property type="entry name" value="Pkinase"/>
    <property type="match status" value="1"/>
</dbReference>
<dbReference type="Proteomes" id="UP000578449">
    <property type="component" value="Unassembled WGS sequence"/>
</dbReference>
<evidence type="ECO:0000256" key="9">
    <source>
        <dbReference type="ARBA" id="ARBA00048679"/>
    </source>
</evidence>
<dbReference type="FunFam" id="3.30.200.20:FF:000035">
    <property type="entry name" value="Serine/threonine protein kinase Stk1"/>
    <property type="match status" value="1"/>
</dbReference>
<name>A0A840P173_9ACTN</name>
<keyword evidence="3 14" id="KW-0808">Transferase</keyword>
<evidence type="ECO:0000256" key="8">
    <source>
        <dbReference type="ARBA" id="ARBA00047899"/>
    </source>
</evidence>
<evidence type="ECO:0000313" key="14">
    <source>
        <dbReference type="EMBL" id="MBB5132729.1"/>
    </source>
</evidence>
<sequence length="613" mass="63350">MVAQGTTLAGRYRLDVRLGAGGMGEVWRGEDVVLGRTVAVKVLLPGRTDDPGFGERFRGEARAMATINHPGVVDVYDYGVDQVPGVGAQAYLVMKFVDGEPLDRLLTRLGQIPPEAAMELIAQAASALQAVHEQGIVHRDIKPGNLLVRADGTLVLTDFGIARADTASRLTDAGMVLGTAAYCAPEQAEGAPVTPAVDIYALGVVAYECLAGHRPFDGDTPVTIALKHIREAPPPLPPHIPAPVRRIVEVALAKDPARRWPDAAAMSLAAKSAVAAEPHPAPAPQPPPQPQPQPQPGGAYPGGYTAGAHGPPPATGGHPGQPSGGSLTGGFDARAYAPTDFYAAETGGYQADPYQTGARQTGAHETGAYQNEPYQGGADRRSATTSSRPVADTGPATAAGGGRGRRKPPGRRRAGAVSALVAAGVLCVGGVAVAFTEFGGSEPTGNTSIARKNDNVPNVETAEPLDSPKPPKRTNDKPTTRPAEDEPRQTRTERPSETPEAKPSPSPTPTTPTKKPTPTPTPSVTRKVVPDVLGLTLAQAVDRLAAAGFKSKILVSGGEPAQDCFKVVQQDPAGGMRSDIRRPVELVVDPAAGCETPEPTVTPTATGSKPAAA</sequence>
<keyword evidence="15" id="KW-1185">Reference proteome</keyword>
<dbReference type="EC" id="2.7.11.1" evidence="1"/>
<dbReference type="PROSITE" id="PS50011">
    <property type="entry name" value="PROTEIN_KINASE_DOM"/>
    <property type="match status" value="1"/>
</dbReference>
<feature type="region of interest" description="Disordered" evidence="11">
    <location>
        <begin position="438"/>
        <end position="527"/>
    </location>
</feature>
<feature type="region of interest" description="Disordered" evidence="11">
    <location>
        <begin position="352"/>
        <end position="413"/>
    </location>
</feature>
<feature type="compositionally biased region" description="Pro residues" evidence="11">
    <location>
        <begin position="279"/>
        <end position="295"/>
    </location>
</feature>
<dbReference type="PROSITE" id="PS00108">
    <property type="entry name" value="PROTEIN_KINASE_ST"/>
    <property type="match status" value="1"/>
</dbReference>
<dbReference type="PANTHER" id="PTHR43289:SF6">
    <property type="entry name" value="SERINE_THREONINE-PROTEIN KINASE NEKL-3"/>
    <property type="match status" value="1"/>
</dbReference>
<organism evidence="14 15">
    <name type="scientific">Thermocatellispora tengchongensis</name>
    <dbReference type="NCBI Taxonomy" id="1073253"/>
    <lineage>
        <taxon>Bacteria</taxon>
        <taxon>Bacillati</taxon>
        <taxon>Actinomycetota</taxon>
        <taxon>Actinomycetes</taxon>
        <taxon>Streptosporangiales</taxon>
        <taxon>Streptosporangiaceae</taxon>
        <taxon>Thermocatellispora</taxon>
    </lineage>
</organism>
<gene>
    <name evidence="14" type="ORF">HNP84_002445</name>
</gene>
<feature type="compositionally biased region" description="Basic and acidic residues" evidence="11">
    <location>
        <begin position="473"/>
        <end position="500"/>
    </location>
</feature>
<evidence type="ECO:0000256" key="10">
    <source>
        <dbReference type="PROSITE-ProRule" id="PRU10141"/>
    </source>
</evidence>
<comment type="caution">
    <text evidence="14">The sequence shown here is derived from an EMBL/GenBank/DDBJ whole genome shotgun (WGS) entry which is preliminary data.</text>
</comment>
<dbReference type="InterPro" id="IPR011009">
    <property type="entry name" value="Kinase-like_dom_sf"/>
</dbReference>
<dbReference type="InterPro" id="IPR008271">
    <property type="entry name" value="Ser/Thr_kinase_AS"/>
</dbReference>
<evidence type="ECO:0000256" key="5">
    <source>
        <dbReference type="ARBA" id="ARBA00022741"/>
    </source>
</evidence>
<dbReference type="SUPFAM" id="SSF56112">
    <property type="entry name" value="Protein kinase-like (PK-like)"/>
    <property type="match status" value="1"/>
</dbReference>
<dbReference type="AlphaFoldDB" id="A0A840P173"/>
<evidence type="ECO:0000259" key="13">
    <source>
        <dbReference type="PROSITE" id="PS51178"/>
    </source>
</evidence>
<dbReference type="Gene3D" id="3.30.200.20">
    <property type="entry name" value="Phosphorylase Kinase, domain 1"/>
    <property type="match status" value="1"/>
</dbReference>
<evidence type="ECO:0000256" key="7">
    <source>
        <dbReference type="ARBA" id="ARBA00022840"/>
    </source>
</evidence>
<evidence type="ECO:0000256" key="1">
    <source>
        <dbReference type="ARBA" id="ARBA00012513"/>
    </source>
</evidence>
<keyword evidence="6 14" id="KW-0418">Kinase</keyword>
<feature type="compositionally biased region" description="Pro residues" evidence="11">
    <location>
        <begin position="502"/>
        <end position="521"/>
    </location>
</feature>
<evidence type="ECO:0000256" key="11">
    <source>
        <dbReference type="SAM" id="MobiDB-lite"/>
    </source>
</evidence>
<feature type="compositionally biased region" description="Low complexity" evidence="11">
    <location>
        <begin position="595"/>
        <end position="606"/>
    </location>
</feature>
<dbReference type="FunFam" id="1.10.510.10:FF:000021">
    <property type="entry name" value="Serine/threonine protein kinase"/>
    <property type="match status" value="1"/>
</dbReference>
<dbReference type="GO" id="GO:0005524">
    <property type="term" value="F:ATP binding"/>
    <property type="evidence" value="ECO:0007669"/>
    <property type="project" value="UniProtKB-UniRule"/>
</dbReference>
<feature type="region of interest" description="Disordered" evidence="11">
    <location>
        <begin position="592"/>
        <end position="613"/>
    </location>
</feature>
<feature type="region of interest" description="Disordered" evidence="11">
    <location>
        <begin position="271"/>
        <end position="332"/>
    </location>
</feature>
<comment type="catalytic activity">
    <reaction evidence="8">
        <text>L-threonyl-[protein] + ATP = O-phospho-L-threonyl-[protein] + ADP + H(+)</text>
        <dbReference type="Rhea" id="RHEA:46608"/>
        <dbReference type="Rhea" id="RHEA-COMP:11060"/>
        <dbReference type="Rhea" id="RHEA-COMP:11605"/>
        <dbReference type="ChEBI" id="CHEBI:15378"/>
        <dbReference type="ChEBI" id="CHEBI:30013"/>
        <dbReference type="ChEBI" id="CHEBI:30616"/>
        <dbReference type="ChEBI" id="CHEBI:61977"/>
        <dbReference type="ChEBI" id="CHEBI:456216"/>
        <dbReference type="EC" id="2.7.11.1"/>
    </reaction>
</comment>
<feature type="compositionally biased region" description="Polar residues" evidence="11">
    <location>
        <begin position="443"/>
        <end position="458"/>
    </location>
</feature>
<keyword evidence="5 10" id="KW-0547">Nucleotide-binding</keyword>
<feature type="domain" description="PASTA" evidence="13">
    <location>
        <begin position="523"/>
        <end position="590"/>
    </location>
</feature>
<keyword evidence="7 10" id="KW-0067">ATP-binding</keyword>
<proteinExistence type="predicted"/>
<dbReference type="CDD" id="cd06577">
    <property type="entry name" value="PASTA_pknB"/>
    <property type="match status" value="1"/>
</dbReference>
<dbReference type="EMBL" id="JACHGN010000004">
    <property type="protein sequence ID" value="MBB5132729.1"/>
    <property type="molecule type" value="Genomic_DNA"/>
</dbReference>
<dbReference type="PROSITE" id="PS51178">
    <property type="entry name" value="PASTA"/>
    <property type="match status" value="1"/>
</dbReference>
<dbReference type="Gene3D" id="1.10.510.10">
    <property type="entry name" value="Transferase(Phosphotransferase) domain 1"/>
    <property type="match status" value="1"/>
</dbReference>
<dbReference type="RefSeq" id="WP_185049679.1">
    <property type="nucleotide sequence ID" value="NZ_BAABIX010000003.1"/>
</dbReference>
<evidence type="ECO:0000313" key="15">
    <source>
        <dbReference type="Proteomes" id="UP000578449"/>
    </source>
</evidence>
<dbReference type="GO" id="GO:0004674">
    <property type="term" value="F:protein serine/threonine kinase activity"/>
    <property type="evidence" value="ECO:0007669"/>
    <property type="project" value="UniProtKB-KW"/>
</dbReference>
<accession>A0A840P173</accession>
<dbReference type="InterPro" id="IPR000719">
    <property type="entry name" value="Prot_kinase_dom"/>
</dbReference>
<protein>
    <recommendedName>
        <fullName evidence="1">non-specific serine/threonine protein kinase</fullName>
        <ecNumber evidence="1">2.7.11.1</ecNumber>
    </recommendedName>
</protein>
<reference evidence="14 15" key="1">
    <citation type="submission" date="2020-08" db="EMBL/GenBank/DDBJ databases">
        <title>Genomic Encyclopedia of Type Strains, Phase IV (KMG-IV): sequencing the most valuable type-strain genomes for metagenomic binning, comparative biology and taxonomic classification.</title>
        <authorList>
            <person name="Goeker M."/>
        </authorList>
    </citation>
    <scope>NUCLEOTIDE SEQUENCE [LARGE SCALE GENOMIC DNA]</scope>
    <source>
        <strain evidence="14 15">DSM 45615</strain>
    </source>
</reference>
<keyword evidence="2" id="KW-0723">Serine/threonine-protein kinase</keyword>
<dbReference type="InterPro" id="IPR017441">
    <property type="entry name" value="Protein_kinase_ATP_BS"/>
</dbReference>
<feature type="compositionally biased region" description="Basic residues" evidence="11">
    <location>
        <begin position="403"/>
        <end position="413"/>
    </location>
</feature>
<feature type="domain" description="Protein kinase" evidence="12">
    <location>
        <begin position="12"/>
        <end position="282"/>
    </location>
</feature>
<comment type="catalytic activity">
    <reaction evidence="9">
        <text>L-seryl-[protein] + ATP = O-phospho-L-seryl-[protein] + ADP + H(+)</text>
        <dbReference type="Rhea" id="RHEA:17989"/>
        <dbReference type="Rhea" id="RHEA-COMP:9863"/>
        <dbReference type="Rhea" id="RHEA-COMP:11604"/>
        <dbReference type="ChEBI" id="CHEBI:15378"/>
        <dbReference type="ChEBI" id="CHEBI:29999"/>
        <dbReference type="ChEBI" id="CHEBI:30616"/>
        <dbReference type="ChEBI" id="CHEBI:83421"/>
        <dbReference type="ChEBI" id="CHEBI:456216"/>
        <dbReference type="EC" id="2.7.11.1"/>
    </reaction>
</comment>